<dbReference type="AlphaFoldDB" id="A0A3D9HSP9"/>
<dbReference type="Proteomes" id="UP000256845">
    <property type="component" value="Unassembled WGS sequence"/>
</dbReference>
<keyword evidence="3" id="KW-0997">Cell inner membrane</keyword>
<feature type="domain" description="ABC transporter" evidence="8">
    <location>
        <begin position="2"/>
        <end position="230"/>
    </location>
</feature>
<dbReference type="InterPro" id="IPR017871">
    <property type="entry name" value="ABC_transporter-like_CS"/>
</dbReference>
<dbReference type="PROSITE" id="PS50893">
    <property type="entry name" value="ABC_TRANSPORTER_2"/>
    <property type="match status" value="1"/>
</dbReference>
<dbReference type="PANTHER" id="PTHR42781">
    <property type="entry name" value="SPERMIDINE/PUTRESCINE IMPORT ATP-BINDING PROTEIN POTA"/>
    <property type="match status" value="1"/>
</dbReference>
<keyword evidence="6" id="KW-1278">Translocase</keyword>
<evidence type="ECO:0000313" key="10">
    <source>
        <dbReference type="Proteomes" id="UP000256845"/>
    </source>
</evidence>
<dbReference type="GO" id="GO:0016020">
    <property type="term" value="C:membrane"/>
    <property type="evidence" value="ECO:0007669"/>
    <property type="project" value="InterPro"/>
</dbReference>
<keyword evidence="7" id="KW-0472">Membrane</keyword>
<gene>
    <name evidence="9" type="ORF">DFP90_102545</name>
</gene>
<comment type="caution">
    <text evidence="9">The sequence shown here is derived from an EMBL/GenBank/DDBJ whole genome shotgun (WGS) entry which is preliminary data.</text>
</comment>
<dbReference type="Pfam" id="PF00005">
    <property type="entry name" value="ABC_tran"/>
    <property type="match status" value="1"/>
</dbReference>
<dbReference type="RefSeq" id="WP_115936053.1">
    <property type="nucleotide sequence ID" value="NZ_QRDW01000002.1"/>
</dbReference>
<dbReference type="PROSITE" id="PS00211">
    <property type="entry name" value="ABC_TRANSPORTER_1"/>
    <property type="match status" value="1"/>
</dbReference>
<accession>A0A3D9HSP9</accession>
<protein>
    <submittedName>
        <fullName evidence="9">Thiamine transport system ATP-binding protein</fullName>
    </submittedName>
</protein>
<sequence>MLEITALRFDYDAMQMAFDLSLGSGQCLALVGPSGGGKTTLLNLIAGFDRPLSGTIRFDGVDITALAPNERPVTMLFQENNLFPHLTAADNVGLGIHPGLKLTPSDRDKIDQALKQVGLDGLGGRKPGALSGGQRQRVAIARSLVRRRPLLLLDEPFSALDPGRRARMLDLIQALQRDSGLTVVMASHAPEDALRIADQCAFIRDGMILAFTPPSDILVEPADPAIRDYLG</sequence>
<organism evidence="9 10">
    <name type="scientific">Aestuariispira insulae</name>
    <dbReference type="NCBI Taxonomy" id="1461337"/>
    <lineage>
        <taxon>Bacteria</taxon>
        <taxon>Pseudomonadati</taxon>
        <taxon>Pseudomonadota</taxon>
        <taxon>Alphaproteobacteria</taxon>
        <taxon>Rhodospirillales</taxon>
        <taxon>Kiloniellaceae</taxon>
        <taxon>Aestuariispira</taxon>
    </lineage>
</organism>
<name>A0A3D9HSP9_9PROT</name>
<dbReference type="InterPro" id="IPR003439">
    <property type="entry name" value="ABC_transporter-like_ATP-bd"/>
</dbReference>
<evidence type="ECO:0000259" key="8">
    <source>
        <dbReference type="PROSITE" id="PS50893"/>
    </source>
</evidence>
<dbReference type="GO" id="GO:0016887">
    <property type="term" value="F:ATP hydrolysis activity"/>
    <property type="evidence" value="ECO:0007669"/>
    <property type="project" value="InterPro"/>
</dbReference>
<reference evidence="9 10" key="1">
    <citation type="submission" date="2018-07" db="EMBL/GenBank/DDBJ databases">
        <title>Genomic Encyclopedia of Type Strains, Phase III (KMG-III): the genomes of soil and plant-associated and newly described type strains.</title>
        <authorList>
            <person name="Whitman W."/>
        </authorList>
    </citation>
    <scope>NUCLEOTIDE SEQUENCE [LARGE SCALE GENOMIC DNA]</scope>
    <source>
        <strain evidence="9 10">CECT 8488</strain>
    </source>
</reference>
<evidence type="ECO:0000256" key="2">
    <source>
        <dbReference type="ARBA" id="ARBA00022475"/>
    </source>
</evidence>
<evidence type="ECO:0000313" key="9">
    <source>
        <dbReference type="EMBL" id="RED52524.1"/>
    </source>
</evidence>
<evidence type="ECO:0000256" key="1">
    <source>
        <dbReference type="ARBA" id="ARBA00022448"/>
    </source>
</evidence>
<dbReference type="SMART" id="SM00382">
    <property type="entry name" value="AAA"/>
    <property type="match status" value="1"/>
</dbReference>
<dbReference type="PANTHER" id="PTHR42781:SF1">
    <property type="entry name" value="THIAMINE IMPORT ATP-BINDING PROTEIN THIQ"/>
    <property type="match status" value="1"/>
</dbReference>
<proteinExistence type="predicted"/>
<evidence type="ECO:0000256" key="3">
    <source>
        <dbReference type="ARBA" id="ARBA00022519"/>
    </source>
</evidence>
<keyword evidence="1" id="KW-0813">Transport</keyword>
<dbReference type="NCBIfam" id="TIGR01277">
    <property type="entry name" value="thiQ"/>
    <property type="match status" value="1"/>
</dbReference>
<keyword evidence="4" id="KW-0547">Nucleotide-binding</keyword>
<dbReference type="InterPro" id="IPR027417">
    <property type="entry name" value="P-loop_NTPase"/>
</dbReference>
<dbReference type="GO" id="GO:0071934">
    <property type="term" value="P:thiamine transmembrane transport"/>
    <property type="evidence" value="ECO:0007669"/>
    <property type="project" value="InterPro"/>
</dbReference>
<dbReference type="InterPro" id="IPR003593">
    <property type="entry name" value="AAA+_ATPase"/>
</dbReference>
<dbReference type="Gene3D" id="3.40.50.300">
    <property type="entry name" value="P-loop containing nucleotide triphosphate hydrolases"/>
    <property type="match status" value="1"/>
</dbReference>
<evidence type="ECO:0000256" key="4">
    <source>
        <dbReference type="ARBA" id="ARBA00022741"/>
    </source>
</evidence>
<dbReference type="GO" id="GO:0005524">
    <property type="term" value="F:ATP binding"/>
    <property type="evidence" value="ECO:0007669"/>
    <property type="project" value="UniProtKB-KW"/>
</dbReference>
<keyword evidence="2" id="KW-1003">Cell membrane</keyword>
<dbReference type="SUPFAM" id="SSF52540">
    <property type="entry name" value="P-loop containing nucleoside triphosphate hydrolases"/>
    <property type="match status" value="1"/>
</dbReference>
<keyword evidence="10" id="KW-1185">Reference proteome</keyword>
<dbReference type="EMBL" id="QRDW01000002">
    <property type="protein sequence ID" value="RED52524.1"/>
    <property type="molecule type" value="Genomic_DNA"/>
</dbReference>
<evidence type="ECO:0000256" key="5">
    <source>
        <dbReference type="ARBA" id="ARBA00022840"/>
    </source>
</evidence>
<keyword evidence="5 9" id="KW-0067">ATP-binding</keyword>
<dbReference type="InterPro" id="IPR050093">
    <property type="entry name" value="ABC_SmlMolc_Importer"/>
</dbReference>
<evidence type="ECO:0000256" key="7">
    <source>
        <dbReference type="ARBA" id="ARBA00023136"/>
    </source>
</evidence>
<dbReference type="InterPro" id="IPR005968">
    <property type="entry name" value="Thiamine_ABC_ThiQ"/>
</dbReference>
<dbReference type="GO" id="GO:0042626">
    <property type="term" value="F:ATPase-coupled transmembrane transporter activity"/>
    <property type="evidence" value="ECO:0007669"/>
    <property type="project" value="InterPro"/>
</dbReference>
<dbReference type="OrthoDB" id="9802264at2"/>
<evidence type="ECO:0000256" key="6">
    <source>
        <dbReference type="ARBA" id="ARBA00022967"/>
    </source>
</evidence>